<comment type="caution">
    <text evidence="1">The sequence shown here is derived from an EMBL/GenBank/DDBJ whole genome shotgun (WGS) entry which is preliminary data.</text>
</comment>
<accession>A0A7W8K067</accession>
<keyword evidence="2" id="KW-1185">Reference proteome</keyword>
<dbReference type="Proteomes" id="UP000552709">
    <property type="component" value="Unassembled WGS sequence"/>
</dbReference>
<evidence type="ECO:0000313" key="1">
    <source>
        <dbReference type="EMBL" id="MBB5366440.1"/>
    </source>
</evidence>
<proteinExistence type="predicted"/>
<reference evidence="1 2" key="1">
    <citation type="submission" date="2020-08" db="EMBL/GenBank/DDBJ databases">
        <title>Genomic Encyclopedia of Type Strains, Phase IV (KMG-IV): sequencing the most valuable type-strain genomes for metagenomic binning, comparative biology and taxonomic classification.</title>
        <authorList>
            <person name="Goeker M."/>
        </authorList>
    </citation>
    <scope>NUCLEOTIDE SEQUENCE [LARGE SCALE GENOMIC DNA]</scope>
    <source>
        <strain evidence="1 2">DSM 27939</strain>
    </source>
</reference>
<name>A0A7W8K067_9DEIO</name>
<gene>
    <name evidence="1" type="ORF">HNQ08_005569</name>
</gene>
<protein>
    <submittedName>
        <fullName evidence="1">Uncharacterized protein</fullName>
    </submittedName>
</protein>
<sequence length="181" mass="19721">MRLLQRAALDDLNVLHSVEHGEGSNGCSVAPKLAGVDHLWDDVVRQEPFEKGLRCPCIPLILQEKIQHRAAFVDGSPQPEFLATDLDAHLIQKPPGTPPLFPVAQLFGQERGELDIPLTQGLVTDVNAALLEQFLNITLAQRKAVIQPKSVLNDAQREGGGGRACDQSRTLSRLWQVVGVG</sequence>
<dbReference type="EMBL" id="JACHFL010000043">
    <property type="protein sequence ID" value="MBB5366440.1"/>
    <property type="molecule type" value="Genomic_DNA"/>
</dbReference>
<dbReference type="AlphaFoldDB" id="A0A7W8K067"/>
<organism evidence="1 2">
    <name type="scientific">Deinococcus humi</name>
    <dbReference type="NCBI Taxonomy" id="662880"/>
    <lineage>
        <taxon>Bacteria</taxon>
        <taxon>Thermotogati</taxon>
        <taxon>Deinococcota</taxon>
        <taxon>Deinococci</taxon>
        <taxon>Deinococcales</taxon>
        <taxon>Deinococcaceae</taxon>
        <taxon>Deinococcus</taxon>
    </lineage>
</organism>
<evidence type="ECO:0000313" key="2">
    <source>
        <dbReference type="Proteomes" id="UP000552709"/>
    </source>
</evidence>